<dbReference type="InterPro" id="IPR011029">
    <property type="entry name" value="DEATH-like_dom_sf"/>
</dbReference>
<dbReference type="PROSITE" id="PS50050">
    <property type="entry name" value="TNFR_NGFR_2"/>
    <property type="match status" value="1"/>
</dbReference>
<reference evidence="19" key="3">
    <citation type="submission" date="2025-09" db="UniProtKB">
        <authorList>
            <consortium name="Ensembl"/>
        </authorList>
    </citation>
    <scope>IDENTIFICATION</scope>
</reference>
<dbReference type="GO" id="GO:0043065">
    <property type="term" value="P:positive regulation of apoptotic process"/>
    <property type="evidence" value="ECO:0007669"/>
    <property type="project" value="TreeGrafter"/>
</dbReference>
<evidence type="ECO:0000256" key="5">
    <source>
        <dbReference type="ARBA" id="ARBA00022703"/>
    </source>
</evidence>
<dbReference type="PROSITE" id="PS50017">
    <property type="entry name" value="DEATH_DOMAIN"/>
    <property type="match status" value="1"/>
</dbReference>
<dbReference type="Gene3D" id="2.10.50.10">
    <property type="entry name" value="Tumor Necrosis Factor Receptor, subunit A, domain 2"/>
    <property type="match status" value="2"/>
</dbReference>
<dbReference type="SUPFAM" id="SSF57586">
    <property type="entry name" value="TNF receptor-like"/>
    <property type="match status" value="1"/>
</dbReference>
<dbReference type="GO" id="GO:0009986">
    <property type="term" value="C:cell surface"/>
    <property type="evidence" value="ECO:0007669"/>
    <property type="project" value="TreeGrafter"/>
</dbReference>
<dbReference type="GO" id="GO:0005516">
    <property type="term" value="F:calmodulin binding"/>
    <property type="evidence" value="ECO:0007669"/>
    <property type="project" value="UniProtKB-KW"/>
</dbReference>
<dbReference type="InterPro" id="IPR052491">
    <property type="entry name" value="TNFRSF10"/>
</dbReference>
<keyword evidence="4" id="KW-1003">Cell membrane</keyword>
<evidence type="ECO:0000256" key="4">
    <source>
        <dbReference type="ARBA" id="ARBA00022475"/>
    </source>
</evidence>
<evidence type="ECO:0000256" key="6">
    <source>
        <dbReference type="ARBA" id="ARBA00022729"/>
    </source>
</evidence>
<dbReference type="GO" id="GO:0005886">
    <property type="term" value="C:plasma membrane"/>
    <property type="evidence" value="ECO:0007669"/>
    <property type="project" value="UniProtKB-SubCell"/>
</dbReference>
<evidence type="ECO:0000256" key="15">
    <source>
        <dbReference type="ARBA" id="ARBA00030181"/>
    </source>
</evidence>
<evidence type="ECO:0000256" key="2">
    <source>
        <dbReference type="ARBA" id="ARBA00004285"/>
    </source>
</evidence>
<dbReference type="PANTHER" id="PTHR46330:SF16">
    <property type="entry name" value="TUMOR NECROSIS FACTOR RECEPTOR SUPERFAMILY MEMBER 22"/>
    <property type="match status" value="1"/>
</dbReference>
<evidence type="ECO:0000256" key="7">
    <source>
        <dbReference type="ARBA" id="ARBA00022737"/>
    </source>
</evidence>
<feature type="repeat" description="TNFR-Cys" evidence="18">
    <location>
        <begin position="77"/>
        <end position="118"/>
    </location>
</feature>
<proteinExistence type="predicted"/>
<evidence type="ECO:0000256" key="9">
    <source>
        <dbReference type="ARBA" id="ARBA00023136"/>
    </source>
</evidence>
<dbReference type="Gene3D" id="1.10.533.10">
    <property type="entry name" value="Death Domain, Fas"/>
    <property type="match status" value="1"/>
</dbReference>
<feature type="disulfide bond" evidence="18">
    <location>
        <begin position="100"/>
        <end position="118"/>
    </location>
</feature>
<keyword evidence="12" id="KW-0675">Receptor</keyword>
<dbReference type="PANTHER" id="PTHR46330">
    <property type="entry name" value="TUMOR NECROSIS FACTOR RECEPTOR SUPERFAMILY MEMBER 10B"/>
    <property type="match status" value="1"/>
</dbReference>
<evidence type="ECO:0000256" key="3">
    <source>
        <dbReference type="ARBA" id="ARBA00015761"/>
    </source>
</evidence>
<evidence type="ECO:0000256" key="13">
    <source>
        <dbReference type="ARBA" id="ARBA00023180"/>
    </source>
</evidence>
<evidence type="ECO:0000256" key="1">
    <source>
        <dbReference type="ARBA" id="ARBA00004251"/>
    </source>
</evidence>
<keyword evidence="5" id="KW-0053">Apoptosis</keyword>
<dbReference type="GO" id="GO:0036462">
    <property type="term" value="P:TRAIL-activated apoptotic signaling pathway"/>
    <property type="evidence" value="ECO:0007669"/>
    <property type="project" value="TreeGrafter"/>
</dbReference>
<evidence type="ECO:0000256" key="10">
    <source>
        <dbReference type="ARBA" id="ARBA00023139"/>
    </source>
</evidence>
<evidence type="ECO:0000256" key="14">
    <source>
        <dbReference type="ARBA" id="ARBA00023288"/>
    </source>
</evidence>
<dbReference type="InterPro" id="IPR008063">
    <property type="entry name" value="Fas_rcpt"/>
</dbReference>
<evidence type="ECO:0000256" key="12">
    <source>
        <dbReference type="ARBA" id="ARBA00023170"/>
    </source>
</evidence>
<keyword evidence="9" id="KW-0472">Membrane</keyword>
<keyword evidence="10" id="KW-0564">Palmitate</keyword>
<reference evidence="19" key="1">
    <citation type="submission" date="2020-02" db="EMBL/GenBank/DDBJ databases">
        <authorList>
            <person name="Enbody D E."/>
            <person name="Pettersson E M."/>
        </authorList>
    </citation>
    <scope>NUCLEOTIDE SEQUENCE [LARGE SCALE GENOMIC DNA]</scope>
</reference>
<evidence type="ECO:0000313" key="20">
    <source>
        <dbReference type="Proteomes" id="UP000694382"/>
    </source>
</evidence>
<keyword evidence="6" id="KW-0732">Signal</keyword>
<reference evidence="19" key="2">
    <citation type="submission" date="2025-08" db="UniProtKB">
        <authorList>
            <consortium name="Ensembl"/>
        </authorList>
    </citation>
    <scope>IDENTIFICATION</scope>
</reference>
<keyword evidence="11 18" id="KW-1015">Disulfide bond</keyword>
<dbReference type="SMART" id="SM00208">
    <property type="entry name" value="TNFR"/>
    <property type="match status" value="1"/>
</dbReference>
<keyword evidence="8" id="KW-0112">Calmodulin-binding</keyword>
<organism evidence="19 20">
    <name type="scientific">Geospiza parvula</name>
    <name type="common">Small tree-finch</name>
    <name type="synonym">Camarhynchus parvulus</name>
    <dbReference type="NCBI Taxonomy" id="87175"/>
    <lineage>
        <taxon>Eukaryota</taxon>
        <taxon>Metazoa</taxon>
        <taxon>Chordata</taxon>
        <taxon>Craniata</taxon>
        <taxon>Vertebrata</taxon>
        <taxon>Euteleostomi</taxon>
        <taxon>Archelosauria</taxon>
        <taxon>Archosauria</taxon>
        <taxon>Dinosauria</taxon>
        <taxon>Saurischia</taxon>
        <taxon>Theropoda</taxon>
        <taxon>Coelurosauria</taxon>
        <taxon>Aves</taxon>
        <taxon>Neognathae</taxon>
        <taxon>Neoaves</taxon>
        <taxon>Telluraves</taxon>
        <taxon>Australaves</taxon>
        <taxon>Passeriformes</taxon>
        <taxon>Thraupidae</taxon>
        <taxon>Camarhynchus</taxon>
    </lineage>
</organism>
<comment type="caution">
    <text evidence="18">Lacks conserved residue(s) required for the propagation of feature annotation.</text>
</comment>
<dbReference type="GO" id="GO:0006955">
    <property type="term" value="P:immune response"/>
    <property type="evidence" value="ECO:0007669"/>
    <property type="project" value="InterPro"/>
</dbReference>
<keyword evidence="7" id="KW-0677">Repeat</keyword>
<accession>A0A8C3MLF5</accession>
<dbReference type="PRINTS" id="PR01680">
    <property type="entry name" value="TNFACTORR6"/>
</dbReference>
<comment type="subcellular location">
    <subcellularLocation>
        <location evidence="1">Cell membrane</location>
        <topology evidence="1">Single-pass type I membrane protein</topology>
    </subcellularLocation>
    <subcellularLocation>
        <location evidence="2">Membrane raft</location>
    </subcellularLocation>
</comment>
<sequence length="342" mass="38125">TTHRLPACCGDPSFQQMPCWTPRRVELFSEICVIISMFSPLSVRRSQDCCCCLFSSSTGTFVADHCNASHLKGKCDPCKEGEGFIAHPNGLEECLPCRQCKEDQITLRPCTLTQNAECQCKQGYFCDDEGCEMCRRISQENEGSCSCWLPSFSPHKNYAMYMGVHWLLSTDCSFNRLGAPGAVKSSQVQQGTMGKKKPLCFKVQADVCCVFLLAELRETCDVFTKEVPPQQWKQLMRPLLQQNDIDKVISKFPNNREEQSYQMLLIWKKRLGKKQCINNLLDALKHIDTKAYYRAGPGRAVPCGAAGQCRAGPGRAVRGRAVRGRAALPVARVTQGCPSEVA</sequence>
<dbReference type="InterPro" id="IPR000488">
    <property type="entry name" value="Death_dom"/>
</dbReference>
<evidence type="ECO:0000256" key="18">
    <source>
        <dbReference type="PROSITE-ProRule" id="PRU00206"/>
    </source>
</evidence>
<dbReference type="GO" id="GO:0045121">
    <property type="term" value="C:membrane raft"/>
    <property type="evidence" value="ECO:0007669"/>
    <property type="project" value="UniProtKB-SubCell"/>
</dbReference>
<keyword evidence="13" id="KW-0325">Glycoprotein</keyword>
<keyword evidence="20" id="KW-1185">Reference proteome</keyword>
<dbReference type="SUPFAM" id="SSF47986">
    <property type="entry name" value="DEATH domain"/>
    <property type="match status" value="1"/>
</dbReference>
<feature type="disulfide bond" evidence="18">
    <location>
        <begin position="97"/>
        <end position="110"/>
    </location>
</feature>
<accession>A0A8U8CE28</accession>
<dbReference type="GO" id="GO:0004888">
    <property type="term" value="F:transmembrane signaling receptor activity"/>
    <property type="evidence" value="ECO:0007669"/>
    <property type="project" value="InterPro"/>
</dbReference>
<evidence type="ECO:0000256" key="11">
    <source>
        <dbReference type="ARBA" id="ARBA00023157"/>
    </source>
</evidence>
<dbReference type="Ensembl" id="ENSCPVT00000005385.2">
    <property type="protein sequence ID" value="ENSCPVP00000005189.2"/>
    <property type="gene ID" value="ENSCPVG00000003823.2"/>
</dbReference>
<evidence type="ECO:0000313" key="19">
    <source>
        <dbReference type="Ensembl" id="ENSCPVP00000005189.2"/>
    </source>
</evidence>
<evidence type="ECO:0000256" key="17">
    <source>
        <dbReference type="ARBA" id="ARBA00032502"/>
    </source>
</evidence>
<evidence type="ECO:0000256" key="16">
    <source>
        <dbReference type="ARBA" id="ARBA00032338"/>
    </source>
</evidence>
<keyword evidence="14" id="KW-0449">Lipoprotein</keyword>
<dbReference type="InterPro" id="IPR001368">
    <property type="entry name" value="TNFR/NGFR_Cys_rich_reg"/>
</dbReference>
<dbReference type="Proteomes" id="UP000694382">
    <property type="component" value="Chromosome 5"/>
</dbReference>
<protein>
    <recommendedName>
        <fullName evidence="3">Tumor necrosis factor receptor superfamily member 6</fullName>
    </recommendedName>
    <alternativeName>
        <fullName evidence="16">Apo-1 antigen</fullName>
    </alternativeName>
    <alternativeName>
        <fullName evidence="17">Apoptosis-mediating surface antigen FAS</fullName>
    </alternativeName>
    <alternativeName>
        <fullName evidence="15">FASLG receptor</fullName>
    </alternativeName>
</protein>
<dbReference type="Pfam" id="PF00020">
    <property type="entry name" value="TNFR_c6"/>
    <property type="match status" value="1"/>
</dbReference>
<dbReference type="AlphaFoldDB" id="A0A8C3MLF5"/>
<name>A0A8C3MLF5_GEOPR</name>
<evidence type="ECO:0000256" key="8">
    <source>
        <dbReference type="ARBA" id="ARBA00022860"/>
    </source>
</evidence>
<dbReference type="FunFam" id="2.10.50.10:FF:000004">
    <property type="entry name" value="Tumor necrosis factor receptor superfamily member 6"/>
    <property type="match status" value="1"/>
</dbReference>
<dbReference type="Pfam" id="PF00531">
    <property type="entry name" value="Death"/>
    <property type="match status" value="1"/>
</dbReference>